<proteinExistence type="predicted"/>
<feature type="transmembrane region" description="Helical" evidence="2">
    <location>
        <begin position="689"/>
        <end position="706"/>
    </location>
</feature>
<sequence length="2251" mass="251052">MDDDVADAPDRLDAVGSLHKFFDDEYLKGGCFNHEDYQFIEEEWVWLYRRLGIKVWADAVDLSHDQDAKVYFHYTSYLGFRNITDPTKKDAEIFASLIMPEPDKNPKEHHFNAYWGQGVYTTRKPPDEWESLEELLINNYGVALGTDKNSEKHNRVEYCIPVLASESHTYDIRVRQTPEMAAARRPPKMNLHGKEMRPGTEVFVIRTESVAGQEVKVTNAKASLVKVLQEREKAMAKKMAGEAQELRVARCRLAAVYAKQGGKDNYEAAERLYCKATETLPPSVARHRVNIRLAAVLSLKGPQHHADAERLQLQTLAELEKESGKLSFDALPARHALADIFALQGEHYTAEQLYRQVLAIRFWNLNAAQRETTSAWLTSQQSLAALLEKQGRLLEAEQLVAAVREQCLKQLGEQHPDTLEAQHTLANLYRKQCKFDKAKGDLVSILKHSEDLLGERHPRTSTARKDLAYVLQALEHFNEAEQLLEKALEDLRESLGETHPQTVECQVNLALSWTNQQPSPERLDQAKSLLEAALSSLAESSEENQLDMFWCRFALGRCLQVQNHKMEALNIYKESLEQLEDHYAAEKWKVDLCKDMIQGLEKPWSSYKFLAARLLLAIIFLMIEGEGVLTDIALAALWVVLLFVFVAACILLIKRSHATPAVGFKEYFGMRLREPHQAAVNGAYEGQSFTFWLLMTMLSYLLWYIYAACTDPTGFKEYNGSEIVQWGHWLIVMGWVAVEMIGVALQVDPLIMGQEPQEPRAADEHAWIIGAMPRQVSYLAESWTWTVVGAMPARILRIVSLHLHIHLMRQIRWWSESPWSFVWLCLFALGLLVKALRENSPMVQVLAGYLCKSAAGPRGRGVSLVIRRAVEAFWCLLVCEFLSVQMDCYGDYVVSGGVDGARFCNGDYRLAGSHVGKPFYLKTSGEGVVYFWGTSMQWRLAINQVGPFFDDDENNDWDATAIFVPSGSQAPPTDGNWRPTSMSDGPCICEDEPPTISMCTNSSCDSELHVTGMIGSQATGNGKYVHAKQHEGKPLYEQIGGDSIIFWDDFWMMNTTGKRTFLSPTTALPPLGQWTTRGYMPGFADPPPVVSMRDQTGDYEVSGAGGDGSCCNGMYTIGNGQSDGKPVFQQIDGECLLHHVQQWKISGANRTDQWFYMAPGSSEPSEGKWMNIPCSSCSKGSPRVNVCERAEPCEYAVAGASGTSEHCNGQYRQTGMQNGHPVFQQISGHQLCAIFYVWTWKIGPAGGSISPGYYSAPVSDEPPLGPWKNESFHEADPQTHLGVEFSRCQSTNLPLAVLPLLTCVALFILFAKEPMVAMPQTSEGTGGWVAHNFVGAGKGARSRGEYASIAWLILCGSLEDIFRAFDEENPREKALSREIRVWKKKAEEGEKLPWHGLRVVATLSTTPRRISQIEPALDSLLTQTWPLDLVYLFVPEVFERENATYTIPSWLTSKLAEPRLRLVRCKDWGPSTHMMEVLRAERDPETAILQVDDDQSYGPRLLETLLFVGGPAPGRAVGAATQHAHLHLSGVVLEGVHGVLFRRKFFDESVFDYTGFSKHCQLHDDLWLSAHLARKAHAREALASRFGTKPLDFGFGEDALYRGGAGSDNTKNFFLCTTSLLRAFPGLWDQEFRVALAAPLGRLKGLGRLKRLAGAGAQALYLLGEVPPKHMVASRQAMKIPEGVHLQLGTFASSLEVTMKRCLGSCDLAEVLNIVLQFEEDPTTIMIFSPKELPGQADFRSMVEWHVKCVRDHAARQPKARELCRRADGTISFQRLAGYTDDRIQGAIFIPKFSEHFYVHRREGALRDMKGRWRASPTRKAQLDQLQRQGLEDPMVKAILSDAAELPRRVVVVLAAPVAALRLAARAGRLRGACRAVVAIRARAGARRCAVAAWASQPRLHVACIDRKSRFHPLLPLLDLEKFPETQIFLRGFRRKVPPLGDFLQAADLWAGVALASQAVSYGEHGGPIPVTSLGALYRRSFFDERIVEDLHGPCAQEPDLVLASHIALQGVPTEVLGTLPPPASALRTARATECWSALIERHPWLWTSERPRRAVLHVALVDGTDPFLLDLTLRYATSQTRRPDEVVVLTAGQAIFEEAAEIDGQVLHGASVRFERGRSVVVSRHGEKLPVATHHFLATLAGKVGTILHTPQGRSPALSLLRCSGPSCGTKPLLGAAFHRELEPSTALLFCSAERLVNERLVEENVACLESCYPHCSQQTWCGQAATREDGALYDLTIKRAAGYREHVAR</sequence>
<reference evidence="3" key="1">
    <citation type="submission" date="2021-02" db="EMBL/GenBank/DDBJ databases">
        <authorList>
            <person name="Dougan E. K."/>
            <person name="Rhodes N."/>
            <person name="Thang M."/>
            <person name="Chan C."/>
        </authorList>
    </citation>
    <scope>NUCLEOTIDE SEQUENCE</scope>
</reference>
<gene>
    <name evidence="3" type="primary">KLC1</name>
    <name evidence="3" type="ORF">SNAT2548_LOCUS8352</name>
</gene>
<dbReference type="Proteomes" id="UP000604046">
    <property type="component" value="Unassembled WGS sequence"/>
</dbReference>
<keyword evidence="2" id="KW-0812">Transmembrane</keyword>
<dbReference type="SMART" id="SM00028">
    <property type="entry name" value="TPR"/>
    <property type="match status" value="4"/>
</dbReference>
<dbReference type="OrthoDB" id="414863at2759"/>
<dbReference type="Pfam" id="PF13374">
    <property type="entry name" value="TPR_10"/>
    <property type="match status" value="1"/>
</dbReference>
<dbReference type="Gene3D" id="1.25.40.10">
    <property type="entry name" value="Tetratricopeptide repeat domain"/>
    <property type="match status" value="2"/>
</dbReference>
<evidence type="ECO:0000256" key="1">
    <source>
        <dbReference type="SAM" id="Coils"/>
    </source>
</evidence>
<evidence type="ECO:0000256" key="2">
    <source>
        <dbReference type="SAM" id="Phobius"/>
    </source>
</evidence>
<dbReference type="InterPro" id="IPR019734">
    <property type="entry name" value="TPR_rpt"/>
</dbReference>
<dbReference type="InterPro" id="IPR053137">
    <property type="entry name" value="NLR-like"/>
</dbReference>
<keyword evidence="1" id="KW-0175">Coiled coil</keyword>
<name>A0A812KFL6_9DINO</name>
<dbReference type="InterPro" id="IPR011990">
    <property type="entry name" value="TPR-like_helical_dom_sf"/>
</dbReference>
<dbReference type="PANTHER" id="PTHR46082">
    <property type="entry name" value="ATP/GTP-BINDING PROTEIN-RELATED"/>
    <property type="match status" value="1"/>
</dbReference>
<feature type="transmembrane region" description="Helical" evidence="2">
    <location>
        <begin position="726"/>
        <end position="745"/>
    </location>
</feature>
<keyword evidence="2" id="KW-0472">Membrane</keyword>
<feature type="coiled-coil region" evidence="1">
    <location>
        <begin position="470"/>
        <end position="497"/>
    </location>
</feature>
<keyword evidence="4" id="KW-1185">Reference proteome</keyword>
<comment type="caution">
    <text evidence="3">The sequence shown here is derived from an EMBL/GenBank/DDBJ whole genome shotgun (WGS) entry which is preliminary data.</text>
</comment>
<feature type="transmembrane region" description="Helical" evidence="2">
    <location>
        <begin position="635"/>
        <end position="653"/>
    </location>
</feature>
<evidence type="ECO:0000313" key="3">
    <source>
        <dbReference type="EMBL" id="CAE7222881.1"/>
    </source>
</evidence>
<dbReference type="EMBL" id="CAJNDS010000613">
    <property type="protein sequence ID" value="CAE7222881.1"/>
    <property type="molecule type" value="Genomic_DNA"/>
</dbReference>
<protein>
    <submittedName>
        <fullName evidence="3">KLC1 protein</fullName>
    </submittedName>
</protein>
<dbReference type="SUPFAM" id="SSF48452">
    <property type="entry name" value="TPR-like"/>
    <property type="match status" value="1"/>
</dbReference>
<accession>A0A812KFL6</accession>
<keyword evidence="2" id="KW-1133">Transmembrane helix</keyword>
<organism evidence="3 4">
    <name type="scientific">Symbiodinium natans</name>
    <dbReference type="NCBI Taxonomy" id="878477"/>
    <lineage>
        <taxon>Eukaryota</taxon>
        <taxon>Sar</taxon>
        <taxon>Alveolata</taxon>
        <taxon>Dinophyceae</taxon>
        <taxon>Suessiales</taxon>
        <taxon>Symbiodiniaceae</taxon>
        <taxon>Symbiodinium</taxon>
    </lineage>
</organism>
<dbReference type="Pfam" id="PF13424">
    <property type="entry name" value="TPR_12"/>
    <property type="match status" value="1"/>
</dbReference>
<evidence type="ECO:0000313" key="4">
    <source>
        <dbReference type="Proteomes" id="UP000604046"/>
    </source>
</evidence>
<dbReference type="PANTHER" id="PTHR46082:SF6">
    <property type="entry name" value="AAA+ ATPASE DOMAIN-CONTAINING PROTEIN-RELATED"/>
    <property type="match status" value="1"/>
</dbReference>
<feature type="transmembrane region" description="Helical" evidence="2">
    <location>
        <begin position="818"/>
        <end position="836"/>
    </location>
</feature>